<dbReference type="PANTHER" id="PTHR44591">
    <property type="entry name" value="STRESS RESPONSE REGULATOR PROTEIN 1"/>
    <property type="match status" value="1"/>
</dbReference>
<accession>A0A1H3BVT9</accession>
<dbReference type="SUPFAM" id="SSF52172">
    <property type="entry name" value="CheY-like"/>
    <property type="match status" value="1"/>
</dbReference>
<organism evidence="4 7">
    <name type="scientific">Pseudomonas kuykendallii</name>
    <dbReference type="NCBI Taxonomy" id="1007099"/>
    <lineage>
        <taxon>Bacteria</taxon>
        <taxon>Pseudomonadati</taxon>
        <taxon>Pseudomonadota</taxon>
        <taxon>Gammaproteobacteria</taxon>
        <taxon>Pseudomonadales</taxon>
        <taxon>Pseudomonadaceae</taxon>
        <taxon>Pseudomonas</taxon>
    </lineage>
</organism>
<evidence type="ECO:0000313" key="7">
    <source>
        <dbReference type="Proteomes" id="UP000249198"/>
    </source>
</evidence>
<dbReference type="AlphaFoldDB" id="A0A2W5DBZ4"/>
<evidence type="ECO:0000313" key="4">
    <source>
        <dbReference type="EMBL" id="PZP26587.1"/>
    </source>
</evidence>
<dbReference type="RefSeq" id="WP_090229747.1">
    <property type="nucleotide sequence ID" value="NZ_FNNU01000004.1"/>
</dbReference>
<dbReference type="Gene3D" id="3.40.50.2300">
    <property type="match status" value="1"/>
</dbReference>
<keyword evidence="1 2" id="KW-0597">Phosphoprotein</keyword>
<dbReference type="PANTHER" id="PTHR44591:SF3">
    <property type="entry name" value="RESPONSE REGULATORY DOMAIN-CONTAINING PROTEIN"/>
    <property type="match status" value="1"/>
</dbReference>
<protein>
    <submittedName>
        <fullName evidence="4 5">Response regulator</fullName>
    </submittedName>
</protein>
<keyword evidence="6" id="KW-1185">Reference proteome</keyword>
<dbReference type="Proteomes" id="UP000249198">
    <property type="component" value="Unassembled WGS sequence"/>
</dbReference>
<dbReference type="InterPro" id="IPR011006">
    <property type="entry name" value="CheY-like_superfamily"/>
</dbReference>
<dbReference type="GO" id="GO:0000160">
    <property type="term" value="P:phosphorelay signal transduction system"/>
    <property type="evidence" value="ECO:0007669"/>
    <property type="project" value="InterPro"/>
</dbReference>
<dbReference type="Proteomes" id="UP000243778">
    <property type="component" value="Unassembled WGS sequence"/>
</dbReference>
<reference evidence="6" key="2">
    <citation type="submission" date="2016-10" db="EMBL/GenBank/DDBJ databases">
        <authorList>
            <person name="Varghese N."/>
            <person name="Submissions S."/>
        </authorList>
    </citation>
    <scope>NUCLEOTIDE SEQUENCE [LARGE SCALE GENOMIC DNA]</scope>
    <source>
        <strain evidence="6">NRRL B-59562</strain>
    </source>
</reference>
<evidence type="ECO:0000259" key="3">
    <source>
        <dbReference type="PROSITE" id="PS50110"/>
    </source>
</evidence>
<sequence length="155" mass="17372">MDEDLLSKEEQKALSEVVHEPEISRPAVLLVDDDEAFRELLAEVFHIHGILCFPADGVESAIRLLKKRATISLIVTDLRMGPSGGLELVRWVRESERSELPVVIMSGQADMQDAIDAMHLNVIDFLLKPVDLQNMLAVVRRELHIEDQPPPDFGA</sequence>
<dbReference type="PROSITE" id="PS50110">
    <property type="entry name" value="RESPONSE_REGULATORY"/>
    <property type="match status" value="1"/>
</dbReference>
<gene>
    <name evidence="4" type="ORF">DI599_00055</name>
    <name evidence="5" type="ORF">SAMN05216287_2987</name>
</gene>
<dbReference type="EMBL" id="QFOH01000001">
    <property type="protein sequence ID" value="PZP26587.1"/>
    <property type="molecule type" value="Genomic_DNA"/>
</dbReference>
<dbReference type="InterPro" id="IPR001789">
    <property type="entry name" value="Sig_transdc_resp-reg_receiver"/>
</dbReference>
<reference evidence="4 7" key="3">
    <citation type="submission" date="2017-08" db="EMBL/GenBank/DDBJ databases">
        <title>Infants hospitalized years apart are colonized by the same room-sourced microbial strains.</title>
        <authorList>
            <person name="Brooks B."/>
            <person name="Olm M.R."/>
            <person name="Firek B.A."/>
            <person name="Baker R."/>
            <person name="Thomas B.C."/>
            <person name="Morowitz M.J."/>
            <person name="Banfield J.F."/>
        </authorList>
    </citation>
    <scope>NUCLEOTIDE SEQUENCE [LARGE SCALE GENOMIC DNA]</scope>
    <source>
        <strain evidence="4">S2_009_000_R2_77</strain>
    </source>
</reference>
<evidence type="ECO:0000313" key="6">
    <source>
        <dbReference type="Proteomes" id="UP000243778"/>
    </source>
</evidence>
<dbReference type="SMART" id="SM00448">
    <property type="entry name" value="REC"/>
    <property type="match status" value="1"/>
</dbReference>
<accession>A0A2W5DBZ4</accession>
<dbReference type="STRING" id="1007099.SAMN05216287_2987"/>
<dbReference type="OrthoDB" id="8964816at2"/>
<dbReference type="InterPro" id="IPR050595">
    <property type="entry name" value="Bact_response_regulator"/>
</dbReference>
<reference evidence="5" key="1">
    <citation type="submission" date="2016-10" db="EMBL/GenBank/DDBJ databases">
        <authorList>
            <person name="de Groot N.N."/>
        </authorList>
    </citation>
    <scope>NUCLEOTIDE SEQUENCE [LARGE SCALE GENOMIC DNA]</scope>
    <source>
        <strain evidence="5">NRRL B-59562</strain>
    </source>
</reference>
<dbReference type="Pfam" id="PF00072">
    <property type="entry name" value="Response_reg"/>
    <property type="match status" value="1"/>
</dbReference>
<proteinExistence type="predicted"/>
<feature type="domain" description="Response regulatory" evidence="3">
    <location>
        <begin position="27"/>
        <end position="143"/>
    </location>
</feature>
<evidence type="ECO:0000256" key="2">
    <source>
        <dbReference type="PROSITE-ProRule" id="PRU00169"/>
    </source>
</evidence>
<evidence type="ECO:0000313" key="5">
    <source>
        <dbReference type="EMBL" id="SDX45921.1"/>
    </source>
</evidence>
<name>A0A2W5DBZ4_9PSED</name>
<evidence type="ECO:0000256" key="1">
    <source>
        <dbReference type="ARBA" id="ARBA00022553"/>
    </source>
</evidence>
<dbReference type="EMBL" id="FNNU01000004">
    <property type="protein sequence ID" value="SDX45921.1"/>
    <property type="molecule type" value="Genomic_DNA"/>
</dbReference>
<feature type="modified residue" description="4-aspartylphosphate" evidence="2">
    <location>
        <position position="77"/>
    </location>
</feature>